<evidence type="ECO:0000256" key="2">
    <source>
        <dbReference type="ARBA" id="ARBA00022771"/>
    </source>
</evidence>
<keyword evidence="2 4" id="KW-0863">Zinc-finger</keyword>
<evidence type="ECO:0000256" key="5">
    <source>
        <dbReference type="SAM" id="Coils"/>
    </source>
</evidence>
<evidence type="ECO:0000259" key="6">
    <source>
        <dbReference type="PROSITE" id="PS50103"/>
    </source>
</evidence>
<dbReference type="GO" id="GO:0008270">
    <property type="term" value="F:zinc ion binding"/>
    <property type="evidence" value="ECO:0007669"/>
    <property type="project" value="UniProtKB-KW"/>
</dbReference>
<proteinExistence type="predicted"/>
<dbReference type="InterPro" id="IPR057654">
    <property type="entry name" value="Znf-CCCH_tandem"/>
</dbReference>
<keyword evidence="1 4" id="KW-0479">Metal-binding</keyword>
<sequence>MASFRTRVEDVIRGDTTKNALLEELLVNVEQLTQQREAAKNELEMARDTAKTYYQKMMQAEAETSHMKKSMDDCDRFVLVLIDGDSMPFIDAFVSRGLEGGEDAGKHLRAIIMDYHKTNPRYHADDRLIIRVYANCQGLSKTYKAAKIIYDESVFAQFLVGFNSSHPLTDYIDAGSRKEAADSKLKANFELFYRNFHCQHIAFGGSADSSYAGFLSPFSSPNAINERVTLLEGPAFPNDLKKVAQGFRQASFPAIFRTVKLQVQPNGTAAITVGVKRPAAEPLNAVRERPPMPFIGTAAPPLQVQPVSTPIVQQPLVQPTPPSPIIFQNQYGQRLDTPLNYDRKYLQYLYDYNSKLCNNFYLKARCPYGASCEWDHSQVLNQLQLDTLRHKARTSACRNAFCTDAQCPLGHMCPRNSACNIASCKFLPEMHHIDTSQVYEVNTVNGEKKRVPVPG</sequence>
<evidence type="ECO:0000256" key="3">
    <source>
        <dbReference type="ARBA" id="ARBA00022833"/>
    </source>
</evidence>
<dbReference type="InterPro" id="IPR000571">
    <property type="entry name" value="Znf_CCCH"/>
</dbReference>
<gene>
    <name evidence="7" type="ORF">H2200_006939</name>
</gene>
<organism evidence="7 8">
    <name type="scientific">Cladophialophora chaetospira</name>
    <dbReference type="NCBI Taxonomy" id="386627"/>
    <lineage>
        <taxon>Eukaryota</taxon>
        <taxon>Fungi</taxon>
        <taxon>Dikarya</taxon>
        <taxon>Ascomycota</taxon>
        <taxon>Pezizomycotina</taxon>
        <taxon>Eurotiomycetes</taxon>
        <taxon>Chaetothyriomycetidae</taxon>
        <taxon>Chaetothyriales</taxon>
        <taxon>Herpotrichiellaceae</taxon>
        <taxon>Cladophialophora</taxon>
    </lineage>
</organism>
<name>A0AA38X9S0_9EURO</name>
<protein>
    <recommendedName>
        <fullName evidence="6">C3H1-type domain-containing protein</fullName>
    </recommendedName>
</protein>
<reference evidence="7" key="1">
    <citation type="submission" date="2022-10" db="EMBL/GenBank/DDBJ databases">
        <title>Culturing micro-colonial fungi from biological soil crusts in the Mojave desert and describing Neophaeococcomyces mojavensis, and introducing the new genera and species Taxawa tesnikishii.</title>
        <authorList>
            <person name="Kurbessoian T."/>
            <person name="Stajich J.E."/>
        </authorList>
    </citation>
    <scope>NUCLEOTIDE SEQUENCE</scope>
    <source>
        <strain evidence="7">TK_41</strain>
    </source>
</reference>
<keyword evidence="5" id="KW-0175">Coiled coil</keyword>
<dbReference type="AlphaFoldDB" id="A0AA38X9S0"/>
<dbReference type="Proteomes" id="UP001172673">
    <property type="component" value="Unassembled WGS sequence"/>
</dbReference>
<dbReference type="Pfam" id="PF25540">
    <property type="entry name" value="DUF7923"/>
    <property type="match status" value="1"/>
</dbReference>
<evidence type="ECO:0000256" key="4">
    <source>
        <dbReference type="PROSITE-ProRule" id="PRU00723"/>
    </source>
</evidence>
<evidence type="ECO:0000313" key="7">
    <source>
        <dbReference type="EMBL" id="KAJ9609167.1"/>
    </source>
</evidence>
<feature type="coiled-coil region" evidence="5">
    <location>
        <begin position="22"/>
        <end position="63"/>
    </location>
</feature>
<dbReference type="InterPro" id="IPR057683">
    <property type="entry name" value="DUF7923"/>
</dbReference>
<feature type="zinc finger region" description="C3H1-type" evidence="4">
    <location>
        <begin position="351"/>
        <end position="379"/>
    </location>
</feature>
<evidence type="ECO:0000256" key="1">
    <source>
        <dbReference type="ARBA" id="ARBA00022723"/>
    </source>
</evidence>
<keyword evidence="3 4" id="KW-0862">Zinc</keyword>
<dbReference type="Pfam" id="PF25542">
    <property type="entry name" value="zf-CCCH_12"/>
    <property type="match status" value="1"/>
</dbReference>
<dbReference type="InterPro" id="IPR036855">
    <property type="entry name" value="Znf_CCCH_sf"/>
</dbReference>
<evidence type="ECO:0000313" key="8">
    <source>
        <dbReference type="Proteomes" id="UP001172673"/>
    </source>
</evidence>
<comment type="caution">
    <text evidence="7">The sequence shown here is derived from an EMBL/GenBank/DDBJ whole genome shotgun (WGS) entry which is preliminary data.</text>
</comment>
<feature type="domain" description="C3H1-type" evidence="6">
    <location>
        <begin position="351"/>
        <end position="379"/>
    </location>
</feature>
<keyword evidence="8" id="KW-1185">Reference proteome</keyword>
<dbReference type="PANTHER" id="PTHR37543:SF1">
    <property type="entry name" value="CCCH ZINC FINGER DNA BINDING PROTEIN (AFU_ORTHOLOGUE AFUA_5G12760)"/>
    <property type="match status" value="1"/>
</dbReference>
<dbReference type="PANTHER" id="PTHR37543">
    <property type="entry name" value="CCCH ZINC FINGER DNA BINDING PROTEIN (AFU_ORTHOLOGUE AFUA_5G12760)"/>
    <property type="match status" value="1"/>
</dbReference>
<dbReference type="PROSITE" id="PS50103">
    <property type="entry name" value="ZF_C3H1"/>
    <property type="match status" value="1"/>
</dbReference>
<dbReference type="Pfam" id="PF25543">
    <property type="entry name" value="zf-CCCH_tandem"/>
    <property type="match status" value="1"/>
</dbReference>
<dbReference type="SUPFAM" id="SSF90229">
    <property type="entry name" value="CCCH zinc finger"/>
    <property type="match status" value="1"/>
</dbReference>
<dbReference type="EMBL" id="JAPDRK010000009">
    <property type="protein sequence ID" value="KAJ9609167.1"/>
    <property type="molecule type" value="Genomic_DNA"/>
</dbReference>
<accession>A0AA38X9S0</accession>